<keyword evidence="12 15" id="KW-0342">GTP-binding</keyword>
<dbReference type="AlphaFoldDB" id="G9WRW1"/>
<dbReference type="RefSeq" id="WP_009537516.1">
    <property type="nucleotide sequence ID" value="NZ_JH414506.1"/>
</dbReference>
<dbReference type="Gene3D" id="3.40.50.300">
    <property type="entry name" value="P-loop containing nucleotide triphosphate hydrolases"/>
    <property type="match status" value="1"/>
</dbReference>
<name>G9WRW1_9FIRM</name>
<dbReference type="InterPro" id="IPR041069">
    <property type="entry name" value="FeoB_Cyto"/>
</dbReference>
<keyword evidence="7 17" id="KW-0812">Transmembrane</keyword>
<dbReference type="CDD" id="cd01879">
    <property type="entry name" value="FeoB"/>
    <property type="match status" value="1"/>
</dbReference>
<feature type="binding site" evidence="16">
    <location>
        <position position="20"/>
    </location>
    <ligand>
        <name>Mg(2+)</name>
        <dbReference type="ChEBI" id="CHEBI:18420"/>
        <label>2</label>
    </ligand>
</feature>
<comment type="subcellular location">
    <subcellularLocation>
        <location evidence="2">Cell inner membrane</location>
        <topology evidence="2">Multi-pass membrane protein</topology>
    </subcellularLocation>
    <subcellularLocation>
        <location evidence="17">Cell membrane</location>
        <topology evidence="17">Multi-pass membrane protein</topology>
    </subcellularLocation>
</comment>
<evidence type="ECO:0000256" key="1">
    <source>
        <dbReference type="ARBA" id="ARBA00003926"/>
    </source>
</evidence>
<keyword evidence="16" id="KW-0479">Metal-binding</keyword>
<comment type="function">
    <text evidence="1 17">Probable transporter of a GTP-driven Fe(2+) uptake system.</text>
</comment>
<feature type="binding site" evidence="15">
    <location>
        <begin position="9"/>
        <end position="16"/>
    </location>
    <ligand>
        <name>GTP</name>
        <dbReference type="ChEBI" id="CHEBI:37565"/>
        <label>1</label>
    </ligand>
</feature>
<evidence type="ECO:0000256" key="9">
    <source>
        <dbReference type="ARBA" id="ARBA00022989"/>
    </source>
</evidence>
<dbReference type="GO" id="GO:0015093">
    <property type="term" value="F:ferrous iron transmembrane transporter activity"/>
    <property type="evidence" value="ECO:0007669"/>
    <property type="project" value="UniProtKB-UniRule"/>
</dbReference>
<feature type="domain" description="FeoB-type G" evidence="18">
    <location>
        <begin position="2"/>
        <end position="163"/>
    </location>
</feature>
<sequence>MAVTIALAGNPNAGKTTLFNQLTGSNQYVGNWPGVTVEKKEGKLKGHKDVIIADLPGIYSLSPYTLEEVVARNYLINNRPNAILNIVDGTNLERNLYLSTQLKELGVPVIMAINMMDVVTKNGDVLNLEALGKAMGCKVISISALRNQGIDELISLAVAEANSGAEPAIEHRFSENVEKALSEIQSKITGEVPEALTRFFSIKLFERDDKIRNELPEKAKNVDLESIISEIEKEEDDDAESIITNERYKYIQSIISSAYEKRGQTGLTVSDKIDAIVTNRFLALPLFALIMFGVYYISISTVGTKMTDWVNDVLFGNNPWSFFGLFDVPSIPGAVTSLLESMNVSEALQGLVIDGIVAGVGAVIGFLPQMLTFFLFLAFLEGCGYMARVAFIMDRVFRKFGLSGKSFIPMLIGTGCGVPGVMGSRTVENERDRRMTIMTTTFIPCSAKLPVIALLAGALFNNSAWVGWSAYFLGVCAIVFSGIVLKKTKMFAGQPAPFVMELPAYHMPRPIDILKSMGERGMSFVKKAGTVILLAAILVWFLSRFNFQMQYLPEEEMDSSILAGFGNSLVWLFAPLGWGQWKAVVAAVTGLIAKENVVGTFGTLFNYAGDASELADDSSAIWEKVREYFGSGLAGYSFLAFNLLCAPCFAAIGAIKREMNNGRWTMFAIGWECFLAYCVSLVIYQIGGLVTGAVKFNIFTIVAFLLVAAGIWGLLRPYKEADTLSEKEERAVERAMA</sequence>
<dbReference type="HOGENOM" id="CLU_013350_2_0_9"/>
<dbReference type="Pfam" id="PF02421">
    <property type="entry name" value="FeoB_N"/>
    <property type="match status" value="1"/>
</dbReference>
<evidence type="ECO:0000256" key="13">
    <source>
        <dbReference type="ARBA" id="ARBA00023136"/>
    </source>
</evidence>
<keyword evidence="13 17" id="KW-0472">Membrane</keyword>
<keyword evidence="5 17" id="KW-0410">Iron transport</keyword>
<accession>G9WRW1</accession>
<dbReference type="PATRIC" id="fig|796944.3.peg.345"/>
<keyword evidence="3 17" id="KW-0813">Transport</keyword>
<comment type="caution">
    <text evidence="19">The sequence shown here is derived from an EMBL/GenBank/DDBJ whole genome shotgun (WGS) entry which is preliminary data.</text>
</comment>
<evidence type="ECO:0000256" key="12">
    <source>
        <dbReference type="ARBA" id="ARBA00023134"/>
    </source>
</evidence>
<dbReference type="InterPro" id="IPR011640">
    <property type="entry name" value="Fe2_transport_prot_B_C"/>
</dbReference>
<comment type="caution">
    <text evidence="17">Lacks conserved residue(s) required for the propagation of feature annotation.</text>
</comment>
<evidence type="ECO:0000256" key="11">
    <source>
        <dbReference type="ARBA" id="ARBA00023065"/>
    </source>
</evidence>
<dbReference type="GO" id="GO:0005525">
    <property type="term" value="F:GTP binding"/>
    <property type="evidence" value="ECO:0007669"/>
    <property type="project" value="UniProtKB-KW"/>
</dbReference>
<evidence type="ECO:0000256" key="2">
    <source>
        <dbReference type="ARBA" id="ARBA00004429"/>
    </source>
</evidence>
<keyword evidence="11" id="KW-0406">Ion transport</keyword>
<feature type="binding site" evidence="16">
    <location>
        <position position="24"/>
    </location>
    <ligand>
        <name>Mg(2+)</name>
        <dbReference type="ChEBI" id="CHEBI:18420"/>
        <label>2</label>
    </ligand>
</feature>
<keyword evidence="20" id="KW-1185">Reference proteome</keyword>
<evidence type="ECO:0000313" key="19">
    <source>
        <dbReference type="EMBL" id="EHL14051.1"/>
    </source>
</evidence>
<feature type="binding site" evidence="15">
    <location>
        <begin position="34"/>
        <end position="38"/>
    </location>
    <ligand>
        <name>GTP</name>
        <dbReference type="ChEBI" id="CHEBI:37565"/>
        <label>1</label>
    </ligand>
</feature>
<dbReference type="PRINTS" id="PR00326">
    <property type="entry name" value="GTP1OBG"/>
</dbReference>
<evidence type="ECO:0000256" key="6">
    <source>
        <dbReference type="ARBA" id="ARBA00022519"/>
    </source>
</evidence>
<feature type="transmembrane region" description="Helical" evidence="17">
    <location>
        <begin position="696"/>
        <end position="715"/>
    </location>
</feature>
<evidence type="ECO:0000256" key="4">
    <source>
        <dbReference type="ARBA" id="ARBA00022475"/>
    </source>
</evidence>
<proteinExistence type="inferred from homology"/>
<evidence type="ECO:0000256" key="7">
    <source>
        <dbReference type="ARBA" id="ARBA00022692"/>
    </source>
</evidence>
<comment type="similarity">
    <text evidence="17">Belongs to the TRAFAC class TrmE-Era-EngA-EngB-Septin-like GTPase superfamily. FeoB GTPase (TC 9.A.8) family.</text>
</comment>
<dbReference type="Gene3D" id="1.10.287.1770">
    <property type="match status" value="1"/>
</dbReference>
<dbReference type="SUPFAM" id="SSF52540">
    <property type="entry name" value="P-loop containing nucleoside triphosphate hydrolases"/>
    <property type="match status" value="1"/>
</dbReference>
<feature type="binding site" evidence="16">
    <location>
        <position position="23"/>
    </location>
    <ligand>
        <name>Mg(2+)</name>
        <dbReference type="ChEBI" id="CHEBI:18420"/>
        <label>2</label>
    </ligand>
</feature>
<keyword evidence="4" id="KW-1003">Cell membrane</keyword>
<feature type="transmembrane region" description="Helical" evidence="17">
    <location>
        <begin position="281"/>
        <end position="299"/>
    </location>
</feature>
<feature type="transmembrane region" description="Helical" evidence="17">
    <location>
        <begin position="524"/>
        <end position="543"/>
    </location>
</feature>
<feature type="transmembrane region" description="Helical" evidence="17">
    <location>
        <begin position="466"/>
        <end position="485"/>
    </location>
</feature>
<evidence type="ECO:0000256" key="17">
    <source>
        <dbReference type="RuleBase" id="RU362098"/>
    </source>
</evidence>
<dbReference type="Proteomes" id="UP000003527">
    <property type="component" value="Unassembled WGS sequence"/>
</dbReference>
<evidence type="ECO:0000256" key="5">
    <source>
        <dbReference type="ARBA" id="ARBA00022496"/>
    </source>
</evidence>
<gene>
    <name evidence="19" type="ORF">HMPREF9624_01827</name>
</gene>
<dbReference type="EMBL" id="AFZD01000004">
    <property type="protein sequence ID" value="EHL14051.1"/>
    <property type="molecule type" value="Genomic_DNA"/>
</dbReference>
<dbReference type="PROSITE" id="PS51711">
    <property type="entry name" value="G_FEOB"/>
    <property type="match status" value="1"/>
</dbReference>
<dbReference type="Pfam" id="PF07670">
    <property type="entry name" value="Gate"/>
    <property type="match status" value="2"/>
</dbReference>
<keyword evidence="8 15" id="KW-0547">Nucleotide-binding</keyword>
<dbReference type="PANTHER" id="PTHR43185">
    <property type="entry name" value="FERROUS IRON TRANSPORT PROTEIN B"/>
    <property type="match status" value="1"/>
</dbReference>
<keyword evidence="10 17" id="KW-0408">Iron</keyword>
<dbReference type="InterPro" id="IPR003373">
    <property type="entry name" value="Fe2_transport_prot-B"/>
</dbReference>
<evidence type="ECO:0000256" key="3">
    <source>
        <dbReference type="ARBA" id="ARBA00022448"/>
    </source>
</evidence>
<dbReference type="InterPro" id="IPR027417">
    <property type="entry name" value="P-loop_NTPase"/>
</dbReference>
<dbReference type="InterPro" id="IPR030389">
    <property type="entry name" value="G_FEOB_dom"/>
</dbReference>
<evidence type="ECO:0000256" key="15">
    <source>
        <dbReference type="PIRSR" id="PIRSR603373-1"/>
    </source>
</evidence>
<feature type="binding site" evidence="15">
    <location>
        <begin position="114"/>
        <end position="117"/>
    </location>
    <ligand>
        <name>GTP</name>
        <dbReference type="ChEBI" id="CHEBI:37565"/>
        <label>1</label>
    </ligand>
</feature>
<dbReference type="FunFam" id="3.40.50.300:FF:000426">
    <property type="entry name" value="Ferrous iron transport protein B"/>
    <property type="match status" value="1"/>
</dbReference>
<dbReference type="InterPro" id="IPR011642">
    <property type="entry name" value="Gate_dom"/>
</dbReference>
<dbReference type="InterPro" id="IPR050860">
    <property type="entry name" value="FeoB_GTPase"/>
</dbReference>
<keyword evidence="6" id="KW-0997">Cell inner membrane</keyword>
<dbReference type="Pfam" id="PF07664">
    <property type="entry name" value="FeoB_C"/>
    <property type="match status" value="1"/>
</dbReference>
<dbReference type="InterPro" id="IPR006073">
    <property type="entry name" value="GTP-bd"/>
</dbReference>
<protein>
    <recommendedName>
        <fullName evidence="14 17">Ferrous iron transport protein B</fullName>
    </recommendedName>
</protein>
<organism evidence="19 20">
    <name type="scientific">Oribacterium asaccharolyticum ACB7</name>
    <dbReference type="NCBI Taxonomy" id="796944"/>
    <lineage>
        <taxon>Bacteria</taxon>
        <taxon>Bacillati</taxon>
        <taxon>Bacillota</taxon>
        <taxon>Clostridia</taxon>
        <taxon>Lachnospirales</taxon>
        <taxon>Lachnospiraceae</taxon>
        <taxon>Oribacterium</taxon>
    </lineage>
</organism>
<reference evidence="19 20" key="1">
    <citation type="submission" date="2011-08" db="EMBL/GenBank/DDBJ databases">
        <title>The Genome Sequence of Oribacterium sp. ACB7.</title>
        <authorList>
            <consortium name="The Broad Institute Genome Sequencing Platform"/>
            <person name="Earl A."/>
            <person name="Ward D."/>
            <person name="Feldgarden M."/>
            <person name="Gevers D."/>
            <person name="Sizova M."/>
            <person name="Hazen A."/>
            <person name="Epstein S."/>
            <person name="Young S.K."/>
            <person name="Zeng Q."/>
            <person name="Gargeya S."/>
            <person name="Fitzgerald M."/>
            <person name="Haas B."/>
            <person name="Abouelleil A."/>
            <person name="Alvarado L."/>
            <person name="Arachchi H.M."/>
            <person name="Berlin A."/>
            <person name="Brown A."/>
            <person name="Chapman S.B."/>
            <person name="Chen Z."/>
            <person name="Dunbar C."/>
            <person name="Freedman E."/>
            <person name="Gearin G."/>
            <person name="Gellesch M."/>
            <person name="Goldberg J."/>
            <person name="Griggs A."/>
            <person name="Gujja S."/>
            <person name="Heiman D."/>
            <person name="Howarth C."/>
            <person name="Larson L."/>
            <person name="Lui A."/>
            <person name="MacDonald P.J.P."/>
            <person name="Montmayeur A."/>
            <person name="Murphy C."/>
            <person name="Neiman D."/>
            <person name="Pearson M."/>
            <person name="Priest M."/>
            <person name="Roberts A."/>
            <person name="Saif S."/>
            <person name="Shea T."/>
            <person name="Shenoy N."/>
            <person name="Sisk P."/>
            <person name="Stolte C."/>
            <person name="Sykes S."/>
            <person name="Wortman J."/>
            <person name="Nusbaum C."/>
            <person name="Birren B."/>
        </authorList>
    </citation>
    <scope>NUCLEOTIDE SEQUENCE [LARGE SCALE GENOMIC DNA]</scope>
    <source>
        <strain evidence="19 20">ACB7</strain>
    </source>
</reference>
<dbReference type="NCBIfam" id="TIGR00437">
    <property type="entry name" value="feoB"/>
    <property type="match status" value="1"/>
</dbReference>
<evidence type="ECO:0000259" key="18">
    <source>
        <dbReference type="PROSITE" id="PS51711"/>
    </source>
</evidence>
<dbReference type="PANTHER" id="PTHR43185:SF1">
    <property type="entry name" value="FE(2+) TRANSPORTER FEOB"/>
    <property type="match status" value="1"/>
</dbReference>
<feature type="transmembrane region" description="Helical" evidence="17">
    <location>
        <begin position="633"/>
        <end position="652"/>
    </location>
</feature>
<evidence type="ECO:0000313" key="20">
    <source>
        <dbReference type="Proteomes" id="UP000003527"/>
    </source>
</evidence>
<feature type="transmembrane region" description="Helical" evidence="17">
    <location>
        <begin position="441"/>
        <end position="460"/>
    </location>
</feature>
<keyword evidence="9 17" id="KW-1133">Transmembrane helix</keyword>
<keyword evidence="16" id="KW-0460">Magnesium</keyword>
<dbReference type="Pfam" id="PF17910">
    <property type="entry name" value="FeoB_Cyto"/>
    <property type="match status" value="1"/>
</dbReference>
<dbReference type="GO" id="GO:0046872">
    <property type="term" value="F:metal ion binding"/>
    <property type="evidence" value="ECO:0007669"/>
    <property type="project" value="UniProtKB-KW"/>
</dbReference>
<dbReference type="GO" id="GO:0005886">
    <property type="term" value="C:plasma membrane"/>
    <property type="evidence" value="ECO:0007669"/>
    <property type="project" value="UniProtKB-SubCell"/>
</dbReference>
<evidence type="ECO:0000256" key="16">
    <source>
        <dbReference type="PIRSR" id="PIRSR603373-2"/>
    </source>
</evidence>
<feature type="transmembrane region" description="Helical" evidence="17">
    <location>
        <begin position="664"/>
        <end position="684"/>
    </location>
</feature>
<evidence type="ECO:0000256" key="8">
    <source>
        <dbReference type="ARBA" id="ARBA00022741"/>
    </source>
</evidence>
<evidence type="ECO:0000256" key="10">
    <source>
        <dbReference type="ARBA" id="ARBA00023004"/>
    </source>
</evidence>
<feature type="binding site" evidence="15">
    <location>
        <begin position="54"/>
        <end position="57"/>
    </location>
    <ligand>
        <name>GTP</name>
        <dbReference type="ChEBI" id="CHEBI:37565"/>
        <label>1</label>
    </ligand>
</feature>
<evidence type="ECO:0000256" key="14">
    <source>
        <dbReference type="NCBIfam" id="TIGR00437"/>
    </source>
</evidence>